<evidence type="ECO:0000313" key="3">
    <source>
        <dbReference type="EMBL" id="SEJ25244.1"/>
    </source>
</evidence>
<dbReference type="Proteomes" id="UP000183077">
    <property type="component" value="Unassembled WGS sequence"/>
</dbReference>
<dbReference type="InterPro" id="IPR018391">
    <property type="entry name" value="PQQ_b-propeller_rpt"/>
</dbReference>
<dbReference type="GeneID" id="82258216"/>
<feature type="signal peptide" evidence="1">
    <location>
        <begin position="1"/>
        <end position="20"/>
    </location>
</feature>
<evidence type="ECO:0000313" key="4">
    <source>
        <dbReference type="Proteomes" id="UP000183077"/>
    </source>
</evidence>
<dbReference type="EMBL" id="FNYS01000019">
    <property type="protein sequence ID" value="SEJ25244.1"/>
    <property type="molecule type" value="Genomic_DNA"/>
</dbReference>
<organism evidence="3 4">
    <name type="scientific">Myroides marinus</name>
    <dbReference type="NCBI Taxonomy" id="703342"/>
    <lineage>
        <taxon>Bacteria</taxon>
        <taxon>Pseudomonadati</taxon>
        <taxon>Bacteroidota</taxon>
        <taxon>Flavobacteriia</taxon>
        <taxon>Flavobacteriales</taxon>
        <taxon>Flavobacteriaceae</taxon>
        <taxon>Myroides</taxon>
    </lineage>
</organism>
<feature type="domain" description="Pyrrolo-quinoline quinone repeat" evidence="2">
    <location>
        <begin position="241"/>
        <end position="393"/>
    </location>
</feature>
<reference evidence="3 4" key="1">
    <citation type="submission" date="2016-10" db="EMBL/GenBank/DDBJ databases">
        <authorList>
            <person name="de Groot N.N."/>
        </authorList>
    </citation>
    <scope>NUCLEOTIDE SEQUENCE [LARGE SCALE GENOMIC DNA]</scope>
    <source>
        <strain evidence="3 4">DSM 23048</strain>
    </source>
</reference>
<gene>
    <name evidence="3" type="ORF">SAMN04488018_11955</name>
</gene>
<dbReference type="PANTHER" id="PTHR34512:SF30">
    <property type="entry name" value="OUTER MEMBRANE PROTEIN ASSEMBLY FACTOR BAMB"/>
    <property type="match status" value="1"/>
</dbReference>
<dbReference type="Pfam" id="PF13360">
    <property type="entry name" value="PQQ_2"/>
    <property type="match status" value="1"/>
</dbReference>
<dbReference type="RefSeq" id="WP_074747354.1">
    <property type="nucleotide sequence ID" value="NZ_FNYS01000019.1"/>
</dbReference>
<protein>
    <submittedName>
        <fullName evidence="3">Outer membrane protein assembly factor BamB, contains PQQ-like beta-propeller repeat</fullName>
    </submittedName>
</protein>
<dbReference type="SUPFAM" id="SSF50998">
    <property type="entry name" value="Quinoprotein alcohol dehydrogenase-like"/>
    <property type="match status" value="1"/>
</dbReference>
<feature type="chain" id="PRO_5010296584" evidence="1">
    <location>
        <begin position="21"/>
        <end position="437"/>
    </location>
</feature>
<evidence type="ECO:0000259" key="2">
    <source>
        <dbReference type="Pfam" id="PF13360"/>
    </source>
</evidence>
<dbReference type="InterPro" id="IPR011047">
    <property type="entry name" value="Quinoprotein_ADH-like_sf"/>
</dbReference>
<dbReference type="SMART" id="SM00564">
    <property type="entry name" value="PQQ"/>
    <property type="match status" value="7"/>
</dbReference>
<dbReference type="PANTHER" id="PTHR34512">
    <property type="entry name" value="CELL SURFACE PROTEIN"/>
    <property type="match status" value="1"/>
</dbReference>
<dbReference type="Gene3D" id="2.130.10.10">
    <property type="entry name" value="YVTN repeat-like/Quinoprotein amine dehydrogenase"/>
    <property type="match status" value="1"/>
</dbReference>
<name>A0A1H6XCN7_9FLAO</name>
<evidence type="ECO:0000256" key="1">
    <source>
        <dbReference type="SAM" id="SignalP"/>
    </source>
</evidence>
<dbReference type="AlphaFoldDB" id="A0A1H6XCN7"/>
<proteinExistence type="predicted"/>
<keyword evidence="1" id="KW-0732">Signal</keyword>
<sequence>MKKVLLTILAVACLTLPVMGQKKKKPLPPPVEVKYITPKEEVTQLPVIEELPEIHSAPTRPTESQTNSYSNNKILTEYDMVIGEQFKTVKPVELDKDAMIIYDYDGSLKSFNLKTNTINWTFKAKDNDVTYSRNKFTLEDGVLYVPFINGEMYALDHKTGEKFWELKAGLKNSQYFKIWINQIPTINKDLIYITTQYENSNIYAFNKKNGQIVWNYKLVYPYNHLPVVYTNDKVYTQNAPYVYAFDANTGREIARRDFKKAMYSKPISDGQRLYIANESKTLYALNLDNLETIWEVDLPESSVDQRIVVKNNTLYLTTNHMFYAIESSTGKIIWQVKPKQDYNHSIQQLEEYNNKIYAYDNGSNFFVVNPKNGKIEKEIALSNKAISNIEVQDQNTVFFYCEAGLIRLDLTSKKEELIYMRNSINEDARENYIKLIR</sequence>
<dbReference type="InterPro" id="IPR002372">
    <property type="entry name" value="PQQ_rpt_dom"/>
</dbReference>
<dbReference type="InterPro" id="IPR015943">
    <property type="entry name" value="WD40/YVTN_repeat-like_dom_sf"/>
</dbReference>
<accession>A0A1H6XCN7</accession>